<evidence type="ECO:0000256" key="3">
    <source>
        <dbReference type="ARBA" id="ARBA00022452"/>
    </source>
</evidence>
<dbReference type="Pfam" id="PF01103">
    <property type="entry name" value="Omp85"/>
    <property type="match status" value="1"/>
</dbReference>
<evidence type="ECO:0000313" key="7">
    <source>
        <dbReference type="EMBL" id="GMI35213.1"/>
    </source>
</evidence>
<dbReference type="PANTHER" id="PTHR12815:SF18">
    <property type="entry name" value="SORTING AND ASSEMBLY MACHINERY COMPONENT 50 HOMOLOG"/>
    <property type="match status" value="1"/>
</dbReference>
<sequence>MEQHLTSPSFVKSILTTTGGYDATQLSDLYESINMFVLTMKETNCYETLSATLLPAEDQKGNPIPGAVSVQIQAREKNWYKLRIGGGIKQFSGSGGTMLPSDSLTVPTVQFETSLNLLNLAGNAESISASYNVDQGGTADFNATHYSPLLSASAPGVSSRLSARYEEVDHSLLRSYTEATRGVSWSLRSGASSVMERGAFGDLEWSLQSRDVLPTLHPTIPYAADSSKETIAESGPNLKHSLKLTLSTNGGLTDSKFSPTRGVDLSLSGEVAGPPGDVGFAKAQASGSLHLPLLGPLSAHFLTSSGLVRPLTFGGYCLPVTLASDRFHIGGPMSLRGFKPSGVGPRSKVGPGSDGGDSLGGECFHTSTAMVSATLGGRGGMMGARVFGFGSGGLCCNWSDLTSVGDGLGRTRFSVGLGLAAPTPVGRLEATYSKVLRRGKEDITQPVQFGVSVNFG</sequence>
<evidence type="ECO:0000256" key="4">
    <source>
        <dbReference type="ARBA" id="ARBA00022692"/>
    </source>
</evidence>
<evidence type="ECO:0000259" key="6">
    <source>
        <dbReference type="Pfam" id="PF01103"/>
    </source>
</evidence>
<dbReference type="Gene3D" id="2.40.160.50">
    <property type="entry name" value="membrane protein fhac: a member of the omp85/tpsb transporter family"/>
    <property type="match status" value="1"/>
</dbReference>
<dbReference type="GO" id="GO:0005741">
    <property type="term" value="C:mitochondrial outer membrane"/>
    <property type="evidence" value="ECO:0007669"/>
    <property type="project" value="UniProtKB-SubCell"/>
</dbReference>
<reference evidence="8" key="1">
    <citation type="journal article" date="2023" name="Commun. Biol.">
        <title>Genome analysis of Parmales, the sister group of diatoms, reveals the evolutionary specialization of diatoms from phago-mixotrophs to photoautotrophs.</title>
        <authorList>
            <person name="Ban H."/>
            <person name="Sato S."/>
            <person name="Yoshikawa S."/>
            <person name="Yamada K."/>
            <person name="Nakamura Y."/>
            <person name="Ichinomiya M."/>
            <person name="Sato N."/>
            <person name="Blanc-Mathieu R."/>
            <person name="Endo H."/>
            <person name="Kuwata A."/>
            <person name="Ogata H."/>
        </authorList>
    </citation>
    <scope>NUCLEOTIDE SEQUENCE [LARGE SCALE GENOMIC DNA]</scope>
</reference>
<dbReference type="EMBL" id="BRYA01000052">
    <property type="protein sequence ID" value="GMI35213.1"/>
    <property type="molecule type" value="Genomic_DNA"/>
</dbReference>
<evidence type="ECO:0000313" key="8">
    <source>
        <dbReference type="Proteomes" id="UP001165065"/>
    </source>
</evidence>
<comment type="similarity">
    <text evidence="2">Belongs to the SAM50/omp85 family.</text>
</comment>
<keyword evidence="4" id="KW-0812">Transmembrane</keyword>
<dbReference type="Proteomes" id="UP001165065">
    <property type="component" value="Unassembled WGS sequence"/>
</dbReference>
<name>A0A9W7G6B6_9STRA</name>
<protein>
    <recommendedName>
        <fullName evidence="6">Bacterial surface antigen (D15) domain-containing protein</fullName>
    </recommendedName>
</protein>
<accession>A0A9W7G6B6</accession>
<evidence type="ECO:0000256" key="1">
    <source>
        <dbReference type="ARBA" id="ARBA00004374"/>
    </source>
</evidence>
<keyword evidence="5" id="KW-0472">Membrane</keyword>
<evidence type="ECO:0000256" key="2">
    <source>
        <dbReference type="ARBA" id="ARBA00010913"/>
    </source>
</evidence>
<keyword evidence="3" id="KW-1134">Transmembrane beta strand</keyword>
<dbReference type="InterPro" id="IPR039910">
    <property type="entry name" value="D15-like"/>
</dbReference>
<gene>
    <name evidence="7" type="ORF">TrCOL_g6729</name>
</gene>
<dbReference type="AlphaFoldDB" id="A0A9W7G6B6"/>
<comment type="subcellular location">
    <subcellularLocation>
        <location evidence="1">Mitochondrion outer membrane</location>
        <topology evidence="1">Multi-pass membrane protein</topology>
    </subcellularLocation>
</comment>
<dbReference type="OrthoDB" id="1724197at2759"/>
<feature type="domain" description="Bacterial surface antigen (D15)" evidence="6">
    <location>
        <begin position="119"/>
        <end position="455"/>
    </location>
</feature>
<evidence type="ECO:0000256" key="5">
    <source>
        <dbReference type="ARBA" id="ARBA00023136"/>
    </source>
</evidence>
<comment type="caution">
    <text evidence="7">The sequence shown here is derived from an EMBL/GenBank/DDBJ whole genome shotgun (WGS) entry which is preliminary data.</text>
</comment>
<proteinExistence type="inferred from homology"/>
<dbReference type="PANTHER" id="PTHR12815">
    <property type="entry name" value="SORTING AND ASSEMBLY MACHINERY SAMM50 PROTEIN FAMILY MEMBER"/>
    <property type="match status" value="1"/>
</dbReference>
<keyword evidence="8" id="KW-1185">Reference proteome</keyword>
<dbReference type="InterPro" id="IPR000184">
    <property type="entry name" value="Bac_surfAg_D15"/>
</dbReference>
<organism evidence="7 8">
    <name type="scientific">Triparma columacea</name>
    <dbReference type="NCBI Taxonomy" id="722753"/>
    <lineage>
        <taxon>Eukaryota</taxon>
        <taxon>Sar</taxon>
        <taxon>Stramenopiles</taxon>
        <taxon>Ochrophyta</taxon>
        <taxon>Bolidophyceae</taxon>
        <taxon>Parmales</taxon>
        <taxon>Triparmaceae</taxon>
        <taxon>Triparma</taxon>
    </lineage>
</organism>